<evidence type="ECO:0000313" key="5">
    <source>
        <dbReference type="EMBL" id="CAB4186470.1"/>
    </source>
</evidence>
<gene>
    <name evidence="5" type="ORF">UFOVP1147_17</name>
    <name evidence="6" type="ORF">UFOVP1594_13</name>
    <name evidence="2" type="ORF">UFOVP484_56</name>
    <name evidence="3" type="ORF">UFOVP808_14</name>
    <name evidence="4" type="ORF">UFOVP994_13</name>
</gene>
<sequence>MADENIASVESVVPAEVQQAAEKMGWIPPSRFRGDPARFVDADVYIERGEAVLPIVKEQNKRLHAELENLRGESRKTAAALKAAQDSISHIEERHTVDTQKAVEAARRQVKLQLSAASEAGDHDGVAELTDRLTQLNTTPPPPVKQAPPEPPQTFQPPPDLAEWNAENPWFGTNKRKTALALGIAQELRDAGESGVGRAFFDKVAAEVAKELGGGNVDTPRGDKVEGARNGSDSEVRSGNRKGYASMPADARAACDADSRRFVGSDKKYKSQQEWRNRYAEIYFGE</sequence>
<dbReference type="EMBL" id="LR796463">
    <property type="protein sequence ID" value="CAB4146254.1"/>
    <property type="molecule type" value="Genomic_DNA"/>
</dbReference>
<protein>
    <submittedName>
        <fullName evidence="2">Uncharacterized protein</fullName>
    </submittedName>
</protein>
<evidence type="ECO:0000313" key="6">
    <source>
        <dbReference type="EMBL" id="CAB4217216.1"/>
    </source>
</evidence>
<dbReference type="EMBL" id="LR796751">
    <property type="protein sequence ID" value="CAB4163393.1"/>
    <property type="molecule type" value="Genomic_DNA"/>
</dbReference>
<dbReference type="EMBL" id="LR796930">
    <property type="protein sequence ID" value="CAB4175954.1"/>
    <property type="molecule type" value="Genomic_DNA"/>
</dbReference>
<evidence type="ECO:0000313" key="4">
    <source>
        <dbReference type="EMBL" id="CAB4175954.1"/>
    </source>
</evidence>
<organism evidence="2">
    <name type="scientific">uncultured Caudovirales phage</name>
    <dbReference type="NCBI Taxonomy" id="2100421"/>
    <lineage>
        <taxon>Viruses</taxon>
        <taxon>Duplodnaviria</taxon>
        <taxon>Heunggongvirae</taxon>
        <taxon>Uroviricota</taxon>
        <taxon>Caudoviricetes</taxon>
        <taxon>Peduoviridae</taxon>
        <taxon>Maltschvirus</taxon>
        <taxon>Maltschvirus maltsch</taxon>
    </lineage>
</organism>
<dbReference type="EMBL" id="LR797096">
    <property type="protein sequence ID" value="CAB4186470.1"/>
    <property type="molecule type" value="Genomic_DNA"/>
</dbReference>
<evidence type="ECO:0000256" key="1">
    <source>
        <dbReference type="SAM" id="MobiDB-lite"/>
    </source>
</evidence>
<accession>A0A6J5MHU2</accession>
<evidence type="ECO:0000313" key="2">
    <source>
        <dbReference type="EMBL" id="CAB4146254.1"/>
    </source>
</evidence>
<feature type="region of interest" description="Disordered" evidence="1">
    <location>
        <begin position="134"/>
        <end position="156"/>
    </location>
</feature>
<feature type="compositionally biased region" description="Pro residues" evidence="1">
    <location>
        <begin position="139"/>
        <end position="156"/>
    </location>
</feature>
<dbReference type="EMBL" id="LR797458">
    <property type="protein sequence ID" value="CAB4217216.1"/>
    <property type="molecule type" value="Genomic_DNA"/>
</dbReference>
<evidence type="ECO:0000313" key="3">
    <source>
        <dbReference type="EMBL" id="CAB4163393.1"/>
    </source>
</evidence>
<name>A0A6J5MHU2_9CAUD</name>
<feature type="region of interest" description="Disordered" evidence="1">
    <location>
        <begin position="213"/>
        <end position="250"/>
    </location>
</feature>
<proteinExistence type="predicted"/>
<feature type="compositionally biased region" description="Basic and acidic residues" evidence="1">
    <location>
        <begin position="220"/>
        <end position="238"/>
    </location>
</feature>
<reference evidence="2" key="1">
    <citation type="submission" date="2020-04" db="EMBL/GenBank/DDBJ databases">
        <authorList>
            <person name="Chiriac C."/>
            <person name="Salcher M."/>
            <person name="Ghai R."/>
            <person name="Kavagutti S V."/>
        </authorList>
    </citation>
    <scope>NUCLEOTIDE SEQUENCE</scope>
</reference>